<dbReference type="EMBL" id="VFPM01000002">
    <property type="protein sequence ID" value="TQM62229.1"/>
    <property type="molecule type" value="Genomic_DNA"/>
</dbReference>
<dbReference type="Pfam" id="PF13622">
    <property type="entry name" value="4HBT_3"/>
    <property type="match status" value="1"/>
</dbReference>
<evidence type="ECO:0000259" key="3">
    <source>
        <dbReference type="Pfam" id="PF02551"/>
    </source>
</evidence>
<dbReference type="Pfam" id="PF02551">
    <property type="entry name" value="Acyl_CoA_thio"/>
    <property type="match status" value="1"/>
</dbReference>
<reference evidence="5 6" key="1">
    <citation type="submission" date="2019-06" db="EMBL/GenBank/DDBJ databases">
        <title>Genome sequencing of plant associated microbes to promote plant fitness in Sorghum bicolor and Oryza sativa.</title>
        <authorList>
            <person name="Coleman-Derr D."/>
        </authorList>
    </citation>
    <scope>NUCLEOTIDE SEQUENCE [LARGE SCALE GENOMIC DNA]</scope>
    <source>
        <strain evidence="5 6">KV-663</strain>
    </source>
</reference>
<dbReference type="GO" id="GO:0047617">
    <property type="term" value="F:fatty acyl-CoA hydrolase activity"/>
    <property type="evidence" value="ECO:0007669"/>
    <property type="project" value="InterPro"/>
</dbReference>
<evidence type="ECO:0000313" key="6">
    <source>
        <dbReference type="Proteomes" id="UP000316747"/>
    </source>
</evidence>
<comment type="similarity">
    <text evidence="1">Belongs to the C/M/P thioester hydrolase family.</text>
</comment>
<dbReference type="GO" id="GO:0006637">
    <property type="term" value="P:acyl-CoA metabolic process"/>
    <property type="evidence" value="ECO:0007669"/>
    <property type="project" value="InterPro"/>
</dbReference>
<evidence type="ECO:0000256" key="1">
    <source>
        <dbReference type="ARBA" id="ARBA00006538"/>
    </source>
</evidence>
<keyword evidence="2" id="KW-0378">Hydrolase</keyword>
<evidence type="ECO:0000313" key="5">
    <source>
        <dbReference type="EMBL" id="TQM62229.1"/>
    </source>
</evidence>
<organism evidence="5 6">
    <name type="scientific">Humibacillus xanthopallidus</name>
    <dbReference type="NCBI Taxonomy" id="412689"/>
    <lineage>
        <taxon>Bacteria</taxon>
        <taxon>Bacillati</taxon>
        <taxon>Actinomycetota</taxon>
        <taxon>Actinomycetes</taxon>
        <taxon>Micrococcales</taxon>
        <taxon>Intrasporangiaceae</taxon>
        <taxon>Humibacillus</taxon>
    </lineage>
</organism>
<dbReference type="Proteomes" id="UP000316747">
    <property type="component" value="Unassembled WGS sequence"/>
</dbReference>
<dbReference type="SUPFAM" id="SSF54637">
    <property type="entry name" value="Thioesterase/thiol ester dehydrase-isomerase"/>
    <property type="match status" value="2"/>
</dbReference>
<dbReference type="CDD" id="cd03444">
    <property type="entry name" value="Thioesterase_II_repeat1"/>
    <property type="match status" value="1"/>
</dbReference>
<proteinExistence type="inferred from homology"/>
<evidence type="ECO:0000256" key="2">
    <source>
        <dbReference type="ARBA" id="ARBA00022801"/>
    </source>
</evidence>
<protein>
    <submittedName>
        <fullName evidence="5">Acyl-CoA thioesterase-2</fullName>
    </submittedName>
</protein>
<dbReference type="InterPro" id="IPR003703">
    <property type="entry name" value="Acyl_CoA_thio"/>
</dbReference>
<keyword evidence="6" id="KW-1185">Reference proteome</keyword>
<dbReference type="AlphaFoldDB" id="A0A543HVF9"/>
<dbReference type="PANTHER" id="PTHR11066:SF34">
    <property type="entry name" value="ACYL-COENZYME A THIOESTERASE 8"/>
    <property type="match status" value="1"/>
</dbReference>
<feature type="domain" description="Acyl-CoA thioesterase 2 C-terminal" evidence="3">
    <location>
        <begin position="156"/>
        <end position="280"/>
    </location>
</feature>
<dbReference type="InterPro" id="IPR029069">
    <property type="entry name" value="HotDog_dom_sf"/>
</dbReference>
<dbReference type="OrthoDB" id="9781019at2"/>
<accession>A0A543HVF9</accession>
<dbReference type="RefSeq" id="WP_141844356.1">
    <property type="nucleotide sequence ID" value="NZ_VFPM01000002.1"/>
</dbReference>
<dbReference type="InterPro" id="IPR049449">
    <property type="entry name" value="TesB_ACOT8-like_N"/>
</dbReference>
<gene>
    <name evidence="5" type="ORF">FBY41_2258</name>
</gene>
<name>A0A543HVF9_9MICO</name>
<dbReference type="GO" id="GO:0009062">
    <property type="term" value="P:fatty acid catabolic process"/>
    <property type="evidence" value="ECO:0007669"/>
    <property type="project" value="TreeGrafter"/>
</dbReference>
<dbReference type="InterPro" id="IPR025652">
    <property type="entry name" value="TesB_C"/>
</dbReference>
<dbReference type="InterPro" id="IPR042171">
    <property type="entry name" value="Acyl-CoA_hotdog"/>
</dbReference>
<evidence type="ECO:0000259" key="4">
    <source>
        <dbReference type="Pfam" id="PF13622"/>
    </source>
</evidence>
<sequence length="288" mass="31151">MTQRVGGLVDLLDLRRESATTWLGRTDTVHLPHIYGGQLVAQSVIAAGRTAGEERPVHSIHTTFLRAGRPGEPVRFVAETLRTGGLITTLDVGAWQGERLLCRSTVSCSALVDGLAHQRPAPPSAGAEASPDLRDVAEATGGLGDYWEEFAAIELRVDPVLRERHPAHSASTPTGIWMRSREPLPDDPLVHRATMAYASDLMLMSTAVTPHGHTTGHERSLAARWRAVSLDHAIWFHREARADAWLLFDHTTPAAHASRALIEATAFDGGGAEVCHLAQEALIRPHAG</sequence>
<feature type="domain" description="Acyl-CoA thioesterase-like N-terminal HotDog" evidence="4">
    <location>
        <begin position="33"/>
        <end position="107"/>
    </location>
</feature>
<comment type="caution">
    <text evidence="5">The sequence shown here is derived from an EMBL/GenBank/DDBJ whole genome shotgun (WGS) entry which is preliminary data.</text>
</comment>
<dbReference type="PANTHER" id="PTHR11066">
    <property type="entry name" value="ACYL-COA THIOESTERASE"/>
    <property type="match status" value="1"/>
</dbReference>
<dbReference type="CDD" id="cd03445">
    <property type="entry name" value="Thioesterase_II_repeat2"/>
    <property type="match status" value="1"/>
</dbReference>
<dbReference type="Gene3D" id="2.40.160.210">
    <property type="entry name" value="Acyl-CoA thioesterase, double hotdog domain"/>
    <property type="match status" value="1"/>
</dbReference>